<dbReference type="PANTHER" id="PTHR30540:SF79">
    <property type="entry name" value="LOW AFFINITY POTASSIUM TRANSPORT SYSTEM PROTEIN KUP"/>
    <property type="match status" value="1"/>
</dbReference>
<feature type="transmembrane region" description="Helical" evidence="13">
    <location>
        <begin position="169"/>
        <end position="188"/>
    </location>
</feature>
<keyword evidence="18" id="KW-1185">Reference proteome</keyword>
<keyword evidence="11 13" id="KW-0406">Ion transport</keyword>
<dbReference type="PANTHER" id="PTHR30540">
    <property type="entry name" value="OSMOTIC STRESS POTASSIUM TRANSPORTER"/>
    <property type="match status" value="1"/>
</dbReference>
<evidence type="ECO:0000313" key="17">
    <source>
        <dbReference type="EMBL" id="CAI3933298.1"/>
    </source>
</evidence>
<feature type="transmembrane region" description="Helical" evidence="13">
    <location>
        <begin position="117"/>
        <end position="138"/>
    </location>
</feature>
<comment type="function">
    <text evidence="13">Transport of potassium into the cell. Likely operates as a K(+):H(+) symporter.</text>
</comment>
<feature type="transmembrane region" description="Helical" evidence="13">
    <location>
        <begin position="314"/>
        <end position="336"/>
    </location>
</feature>
<keyword evidence="10 13" id="KW-1133">Transmembrane helix</keyword>
<reference evidence="17" key="1">
    <citation type="submission" date="2022-10" db="EMBL/GenBank/DDBJ databases">
        <authorList>
            <person name="Botero Cardona J."/>
        </authorList>
    </citation>
    <scope>NUCLEOTIDE SEQUENCE</scope>
    <source>
        <strain evidence="17">R-83534</strain>
    </source>
</reference>
<feature type="transmembrane region" description="Helical" evidence="13">
    <location>
        <begin position="76"/>
        <end position="97"/>
    </location>
</feature>
<evidence type="ECO:0000256" key="5">
    <source>
        <dbReference type="ARBA" id="ARBA00022519"/>
    </source>
</evidence>
<dbReference type="HAMAP" id="MF_01522">
    <property type="entry name" value="Kup"/>
    <property type="match status" value="1"/>
</dbReference>
<keyword evidence="5" id="KW-0997">Cell inner membrane</keyword>
<keyword evidence="4 13" id="KW-1003">Cell membrane</keyword>
<evidence type="ECO:0000313" key="18">
    <source>
        <dbReference type="Proteomes" id="UP001154272"/>
    </source>
</evidence>
<organism evidence="17 18">
    <name type="scientific">Commensalibacter papalotli</name>
    <name type="common">ex Botero et al. 2024</name>
    <dbReference type="NCBI Taxonomy" id="2972766"/>
    <lineage>
        <taxon>Bacteria</taxon>
        <taxon>Pseudomonadati</taxon>
        <taxon>Pseudomonadota</taxon>
        <taxon>Alphaproteobacteria</taxon>
        <taxon>Acetobacterales</taxon>
        <taxon>Acetobacteraceae</taxon>
    </lineage>
</organism>
<sequence>MTDSSNEEDTHKKDEPSSENTDTTTYVSSIHDNTELKNEEEMLQGGVAVLPSLSEESPITEFGTDQPEHKIKPLNAAILMTVLGVVYGDIGTSPIYAFKSTMWVISNHHTDVQRWEVFGIVSLIFWALILVVTIKYVMLVMRADHNGEGGILALMSLAQRVTKNIRGKVLLGIVGIAGTCLFFGDGMITPAVSVLSAIEGLEVSIPQTQEFIVPMALIILFGLFSMQSKGTERIGKIFGPVMFLWFGTIGALGLLQVIQHPFILAALSPYYAITFIIQHEWMAFLALGSVVLAVTGAEALYADMGHFGRNPIRYAWIFFVLPCLTLNYMGQGALVLSDAKALSNPFFYLAPHWFNIPLVILSTFATVIASQAGISGGFSLARQLTLLGYFPRLRILHTNAEEEGQIYVPDVNHALMLGSLLLIVSFRSSEALAAAYGIAVTGTFLCTTTLSCVVFNKLYKWPVYKVALIFGIFFCIDIPFFAANALKIPQGGWVPLLLGICLTIMMTSWNKGRNIIIKKREQGALPIASFLARLPQGKITRVSGTAIFMTPDPMSIPNSLIHNLRHNKVLHDHVLFVTIENLKQPEAEYGHRIAMRKLAPNIYQVIVRYGFMEMPNLPKVLELLKSQPQLGFFDPLQASYFTTREQIVPAAIPKMSRWRLNIYMFMNRNASPVTDFLRIPADRVVELAVRVSI</sequence>
<evidence type="ECO:0000256" key="6">
    <source>
        <dbReference type="ARBA" id="ARBA00022538"/>
    </source>
</evidence>
<feature type="transmembrane region" description="Helical" evidence="13">
    <location>
        <begin position="432"/>
        <end position="455"/>
    </location>
</feature>
<feature type="transmembrane region" description="Helical" evidence="13">
    <location>
        <begin position="237"/>
        <end position="258"/>
    </location>
</feature>
<name>A0ABN8W888_9PROT</name>
<keyword evidence="6 13" id="KW-0633">Potassium transport</keyword>
<dbReference type="Proteomes" id="UP001154272">
    <property type="component" value="Unassembled WGS sequence"/>
</dbReference>
<keyword evidence="3 13" id="KW-0813">Transport</keyword>
<evidence type="ECO:0000256" key="2">
    <source>
        <dbReference type="ARBA" id="ARBA00007019"/>
    </source>
</evidence>
<comment type="subcellular location">
    <subcellularLocation>
        <location evidence="13">Cell membrane</location>
        <topology evidence="13">Multi-pass membrane protein</topology>
    </subcellularLocation>
    <subcellularLocation>
        <location evidence="1">Membrane</location>
        <topology evidence="1">Multi-pass membrane protein</topology>
    </subcellularLocation>
</comment>
<keyword evidence="9 13" id="KW-0630">Potassium</keyword>
<feature type="transmembrane region" description="Helical" evidence="13">
    <location>
        <begin position="406"/>
        <end position="426"/>
    </location>
</feature>
<comment type="caution">
    <text evidence="17">The sequence shown here is derived from an EMBL/GenBank/DDBJ whole genome shotgun (WGS) entry which is preliminary data.</text>
</comment>
<evidence type="ECO:0000256" key="14">
    <source>
        <dbReference type="SAM" id="MobiDB-lite"/>
    </source>
</evidence>
<feature type="transmembrane region" description="Helical" evidence="13">
    <location>
        <begin position="281"/>
        <end position="302"/>
    </location>
</feature>
<feature type="transmembrane region" description="Helical" evidence="13">
    <location>
        <begin position="208"/>
        <end position="225"/>
    </location>
</feature>
<evidence type="ECO:0000256" key="3">
    <source>
        <dbReference type="ARBA" id="ARBA00022448"/>
    </source>
</evidence>
<keyword evidence="7 13" id="KW-0812">Transmembrane</keyword>
<dbReference type="InterPro" id="IPR053952">
    <property type="entry name" value="K_trans_C"/>
</dbReference>
<gene>
    <name evidence="13" type="primary">kup</name>
    <name evidence="17" type="ORF">R83534S58_LOCUS667</name>
</gene>
<evidence type="ECO:0000256" key="8">
    <source>
        <dbReference type="ARBA" id="ARBA00022847"/>
    </source>
</evidence>
<evidence type="ECO:0000256" key="9">
    <source>
        <dbReference type="ARBA" id="ARBA00022958"/>
    </source>
</evidence>
<feature type="transmembrane region" description="Helical" evidence="13">
    <location>
        <begin position="467"/>
        <end position="486"/>
    </location>
</feature>
<dbReference type="EMBL" id="CAMXCH010000001">
    <property type="protein sequence ID" value="CAI3933298.1"/>
    <property type="molecule type" value="Genomic_DNA"/>
</dbReference>
<evidence type="ECO:0000256" key="13">
    <source>
        <dbReference type="HAMAP-Rule" id="MF_01522"/>
    </source>
</evidence>
<evidence type="ECO:0000256" key="1">
    <source>
        <dbReference type="ARBA" id="ARBA00004141"/>
    </source>
</evidence>
<dbReference type="InterPro" id="IPR053951">
    <property type="entry name" value="K_trans_N"/>
</dbReference>
<comment type="catalytic activity">
    <reaction evidence="13">
        <text>K(+)(in) + H(+)(in) = K(+)(out) + H(+)(out)</text>
        <dbReference type="Rhea" id="RHEA:28490"/>
        <dbReference type="ChEBI" id="CHEBI:15378"/>
        <dbReference type="ChEBI" id="CHEBI:29103"/>
    </reaction>
</comment>
<evidence type="ECO:0000256" key="10">
    <source>
        <dbReference type="ARBA" id="ARBA00022989"/>
    </source>
</evidence>
<evidence type="ECO:0000259" key="16">
    <source>
        <dbReference type="Pfam" id="PF22776"/>
    </source>
</evidence>
<accession>A0ABN8W888</accession>
<feature type="region of interest" description="Disordered" evidence="14">
    <location>
        <begin position="1"/>
        <end position="26"/>
    </location>
</feature>
<evidence type="ECO:0000256" key="4">
    <source>
        <dbReference type="ARBA" id="ARBA00022475"/>
    </source>
</evidence>
<feature type="transmembrane region" description="Helical" evidence="13">
    <location>
        <begin position="356"/>
        <end position="385"/>
    </location>
</feature>
<evidence type="ECO:0000256" key="12">
    <source>
        <dbReference type="ARBA" id="ARBA00023136"/>
    </source>
</evidence>
<dbReference type="InterPro" id="IPR023051">
    <property type="entry name" value="Kup"/>
</dbReference>
<dbReference type="Pfam" id="PF02705">
    <property type="entry name" value="K_trans"/>
    <property type="match status" value="1"/>
</dbReference>
<comment type="similarity">
    <text evidence="2 13">Belongs to the HAK/KUP transporter (TC 2.A.72) family.</text>
</comment>
<evidence type="ECO:0000256" key="11">
    <source>
        <dbReference type="ARBA" id="ARBA00023065"/>
    </source>
</evidence>
<evidence type="ECO:0000259" key="15">
    <source>
        <dbReference type="Pfam" id="PF02705"/>
    </source>
</evidence>
<protein>
    <recommendedName>
        <fullName evidence="13">Probable potassium transport system protein Kup</fullName>
    </recommendedName>
</protein>
<feature type="domain" description="K+ potassium transporter integral membrane" evidence="15">
    <location>
        <begin position="80"/>
        <end position="532"/>
    </location>
</feature>
<feature type="transmembrane region" description="Helical" evidence="13">
    <location>
        <begin position="492"/>
        <end position="510"/>
    </location>
</feature>
<keyword evidence="12 13" id="KW-0472">Membrane</keyword>
<proteinExistence type="inferred from homology"/>
<evidence type="ECO:0000256" key="7">
    <source>
        <dbReference type="ARBA" id="ARBA00022692"/>
    </source>
</evidence>
<dbReference type="Pfam" id="PF22776">
    <property type="entry name" value="K_trans_C"/>
    <property type="match status" value="1"/>
</dbReference>
<dbReference type="InterPro" id="IPR003855">
    <property type="entry name" value="K+_transporter"/>
</dbReference>
<feature type="domain" description="K+ potassium transporter C-terminal" evidence="16">
    <location>
        <begin position="543"/>
        <end position="693"/>
    </location>
</feature>
<keyword evidence="8 13" id="KW-0769">Symport</keyword>